<keyword evidence="9" id="KW-1185">Reference proteome</keyword>
<dbReference type="AlphaFoldDB" id="A0AAD2CYA9"/>
<dbReference type="InterPro" id="IPR007213">
    <property type="entry name" value="Ppm1/Ppm2/Tcmp"/>
</dbReference>
<dbReference type="EMBL" id="CAMPGE010015693">
    <property type="protein sequence ID" value="CAI2374300.1"/>
    <property type="molecule type" value="Genomic_DNA"/>
</dbReference>
<evidence type="ECO:0000256" key="3">
    <source>
        <dbReference type="ARBA" id="ARBA00022603"/>
    </source>
</evidence>
<dbReference type="EC" id="2.1.1.233" evidence="6"/>
<dbReference type="SUPFAM" id="SSF53335">
    <property type="entry name" value="S-adenosyl-L-methionine-dependent methyltransferases"/>
    <property type="match status" value="1"/>
</dbReference>
<keyword evidence="4 6" id="KW-0808">Transferase</keyword>
<comment type="similarity">
    <text evidence="2 6">Belongs to the methyltransferase superfamily. LCMT family.</text>
</comment>
<evidence type="ECO:0000256" key="4">
    <source>
        <dbReference type="ARBA" id="ARBA00022679"/>
    </source>
</evidence>
<dbReference type="GO" id="GO:0032259">
    <property type="term" value="P:methylation"/>
    <property type="evidence" value="ECO:0007669"/>
    <property type="project" value="UniProtKB-KW"/>
</dbReference>
<dbReference type="Proteomes" id="UP001295684">
    <property type="component" value="Unassembled WGS sequence"/>
</dbReference>
<keyword evidence="3 6" id="KW-0489">Methyltransferase</keyword>
<evidence type="ECO:0000256" key="6">
    <source>
        <dbReference type="PIRNR" id="PIRNR016305"/>
    </source>
</evidence>
<comment type="function">
    <text evidence="6">Methylates the carboxyl group of the C-terminal leucine residue of protein phosphatase 2A catalytic subunits to form alpha-leucine ester residues.</text>
</comment>
<feature type="binding site" evidence="7">
    <location>
        <position position="60"/>
    </location>
    <ligand>
        <name>S-adenosyl-L-methionine</name>
        <dbReference type="ChEBI" id="CHEBI:59789"/>
    </ligand>
</feature>
<organism evidence="8 9">
    <name type="scientific">Euplotes crassus</name>
    <dbReference type="NCBI Taxonomy" id="5936"/>
    <lineage>
        <taxon>Eukaryota</taxon>
        <taxon>Sar</taxon>
        <taxon>Alveolata</taxon>
        <taxon>Ciliophora</taxon>
        <taxon>Intramacronucleata</taxon>
        <taxon>Spirotrichea</taxon>
        <taxon>Hypotrichia</taxon>
        <taxon>Euplotida</taxon>
        <taxon>Euplotidae</taxon>
        <taxon>Moneuplotes</taxon>
    </lineage>
</organism>
<protein>
    <recommendedName>
        <fullName evidence="6">Leucine carboxyl methyltransferase 1</fullName>
        <ecNumber evidence="6">2.1.1.233</ecNumber>
    </recommendedName>
</protein>
<feature type="binding site" evidence="7">
    <location>
        <begin position="160"/>
        <end position="161"/>
    </location>
    <ligand>
        <name>S-adenosyl-L-methionine</name>
        <dbReference type="ChEBI" id="CHEBI:59789"/>
    </ligand>
</feature>
<sequence length="321" mass="36970">MEVGFPKTIQDEATRKTAGDACFSKISSAELGYFTDGYSKFFTKNKRKMMPLINRGTWTRVFSVRTLVNNFLSKFPTDKIQIVSLGAGFDCNFFYYQENVLEFNERDLHYFEVDFEDITAQKIDIIKQHSELEELIFKDAEPSYEEGMIQTERYTLLSCDIRQVDDLEDKLVQVGLDKTIPTLVLTECVLCYMNSEDSSQIIAKIAEMFADVAIVNFEMINPNDPFGTTMVENLEARGCQLLGLKDVPDESAQVARMVDNGFQNGYCENMLRIHNSKLDETERSRIERIEMFDEFEEWDLLQSHYCICVGSKFSDSSELGF</sequence>
<evidence type="ECO:0000313" key="8">
    <source>
        <dbReference type="EMBL" id="CAI2374300.1"/>
    </source>
</evidence>
<dbReference type="Pfam" id="PF04072">
    <property type="entry name" value="LCM"/>
    <property type="match status" value="1"/>
</dbReference>
<dbReference type="PANTHER" id="PTHR13600:SF21">
    <property type="entry name" value="LEUCINE CARBOXYL METHYLTRANSFERASE 1"/>
    <property type="match status" value="1"/>
</dbReference>
<evidence type="ECO:0000256" key="1">
    <source>
        <dbReference type="ARBA" id="ARBA00000724"/>
    </source>
</evidence>
<proteinExistence type="inferred from homology"/>
<dbReference type="InterPro" id="IPR029063">
    <property type="entry name" value="SAM-dependent_MTases_sf"/>
</dbReference>
<gene>
    <name evidence="8" type="ORF">ECRASSUSDP1_LOCUS15652</name>
</gene>
<feature type="binding site" evidence="7">
    <location>
        <position position="86"/>
    </location>
    <ligand>
        <name>S-adenosyl-L-methionine</name>
        <dbReference type="ChEBI" id="CHEBI:59789"/>
    </ligand>
</feature>
<dbReference type="PIRSF" id="PIRSF016305">
    <property type="entry name" value="LCM_mtfrase"/>
    <property type="match status" value="1"/>
</dbReference>
<evidence type="ECO:0000313" key="9">
    <source>
        <dbReference type="Proteomes" id="UP001295684"/>
    </source>
</evidence>
<reference evidence="8" key="1">
    <citation type="submission" date="2023-07" db="EMBL/GenBank/DDBJ databases">
        <authorList>
            <consortium name="AG Swart"/>
            <person name="Singh M."/>
            <person name="Singh A."/>
            <person name="Seah K."/>
            <person name="Emmerich C."/>
        </authorList>
    </citation>
    <scope>NUCLEOTIDE SEQUENCE</scope>
    <source>
        <strain evidence="8">DP1</strain>
    </source>
</reference>
<comment type="catalytic activity">
    <reaction evidence="1 6">
        <text>[phosphatase 2A protein]-C-terminal L-leucine + S-adenosyl-L-methionine = [phosphatase 2A protein]-C-terminal L-leucine methyl ester + S-adenosyl-L-homocysteine</text>
        <dbReference type="Rhea" id="RHEA:48544"/>
        <dbReference type="Rhea" id="RHEA-COMP:12134"/>
        <dbReference type="Rhea" id="RHEA-COMP:12135"/>
        <dbReference type="ChEBI" id="CHEBI:57856"/>
        <dbReference type="ChEBI" id="CHEBI:59789"/>
        <dbReference type="ChEBI" id="CHEBI:90516"/>
        <dbReference type="ChEBI" id="CHEBI:90517"/>
        <dbReference type="EC" id="2.1.1.233"/>
    </reaction>
</comment>
<dbReference type="Gene3D" id="3.40.50.150">
    <property type="entry name" value="Vaccinia Virus protein VP39"/>
    <property type="match status" value="1"/>
</dbReference>
<dbReference type="GO" id="GO:0018423">
    <property type="term" value="F:protein C-terminal leucine carboxyl O-methyltransferase activity"/>
    <property type="evidence" value="ECO:0007669"/>
    <property type="project" value="UniProtKB-EC"/>
</dbReference>
<dbReference type="PANTHER" id="PTHR13600">
    <property type="entry name" value="LEUCINE CARBOXYL METHYLTRANSFERASE"/>
    <property type="match status" value="1"/>
</dbReference>
<evidence type="ECO:0000256" key="7">
    <source>
        <dbReference type="PIRSR" id="PIRSR016305-1"/>
    </source>
</evidence>
<keyword evidence="5 6" id="KW-0949">S-adenosyl-L-methionine</keyword>
<dbReference type="InterPro" id="IPR016651">
    <property type="entry name" value="LCMT1"/>
</dbReference>
<accession>A0AAD2CYA9</accession>
<feature type="binding site" evidence="7">
    <location>
        <position position="187"/>
    </location>
    <ligand>
        <name>S-adenosyl-L-methionine</name>
        <dbReference type="ChEBI" id="CHEBI:59789"/>
    </ligand>
</feature>
<comment type="caution">
    <text evidence="8">The sequence shown here is derived from an EMBL/GenBank/DDBJ whole genome shotgun (WGS) entry which is preliminary data.</text>
</comment>
<name>A0AAD2CYA9_EUPCR</name>
<evidence type="ECO:0000256" key="2">
    <source>
        <dbReference type="ARBA" id="ARBA00010703"/>
    </source>
</evidence>
<evidence type="ECO:0000256" key="5">
    <source>
        <dbReference type="ARBA" id="ARBA00022691"/>
    </source>
</evidence>